<dbReference type="AlphaFoldDB" id="A0A392VYG4"/>
<comment type="caution">
    <text evidence="1">The sequence shown here is derived from an EMBL/GenBank/DDBJ whole genome shotgun (WGS) entry which is preliminary data.</text>
</comment>
<evidence type="ECO:0000313" key="1">
    <source>
        <dbReference type="EMBL" id="MCI92011.1"/>
    </source>
</evidence>
<accession>A0A392VYG4</accession>
<evidence type="ECO:0000313" key="2">
    <source>
        <dbReference type="Proteomes" id="UP000265520"/>
    </source>
</evidence>
<sequence length="56" mass="6478">MDMVEADGNRFSLETVNFGPEHVVQRREITHSHVDALDVIGRETDRENIMKLLMQP</sequence>
<reference evidence="1 2" key="1">
    <citation type="journal article" date="2018" name="Front. Plant Sci.">
        <title>Red Clover (Trifolium pratense) and Zigzag Clover (T. medium) - A Picture of Genomic Similarities and Differences.</title>
        <authorList>
            <person name="Dluhosova J."/>
            <person name="Istvanek J."/>
            <person name="Nedelnik J."/>
            <person name="Repkova J."/>
        </authorList>
    </citation>
    <scope>NUCLEOTIDE SEQUENCE [LARGE SCALE GENOMIC DNA]</scope>
    <source>
        <strain evidence="2">cv. 10/8</strain>
        <tissue evidence="1">Leaf</tissue>
    </source>
</reference>
<feature type="non-terminal residue" evidence="1">
    <location>
        <position position="56"/>
    </location>
</feature>
<dbReference type="Proteomes" id="UP000265520">
    <property type="component" value="Unassembled WGS sequence"/>
</dbReference>
<protein>
    <submittedName>
        <fullName evidence="1">NBS-LRR disease resistance protein</fullName>
    </submittedName>
</protein>
<name>A0A392VYG4_9FABA</name>
<proteinExistence type="predicted"/>
<organism evidence="1 2">
    <name type="scientific">Trifolium medium</name>
    <dbReference type="NCBI Taxonomy" id="97028"/>
    <lineage>
        <taxon>Eukaryota</taxon>
        <taxon>Viridiplantae</taxon>
        <taxon>Streptophyta</taxon>
        <taxon>Embryophyta</taxon>
        <taxon>Tracheophyta</taxon>
        <taxon>Spermatophyta</taxon>
        <taxon>Magnoliopsida</taxon>
        <taxon>eudicotyledons</taxon>
        <taxon>Gunneridae</taxon>
        <taxon>Pentapetalae</taxon>
        <taxon>rosids</taxon>
        <taxon>fabids</taxon>
        <taxon>Fabales</taxon>
        <taxon>Fabaceae</taxon>
        <taxon>Papilionoideae</taxon>
        <taxon>50 kb inversion clade</taxon>
        <taxon>NPAAA clade</taxon>
        <taxon>Hologalegina</taxon>
        <taxon>IRL clade</taxon>
        <taxon>Trifolieae</taxon>
        <taxon>Trifolium</taxon>
    </lineage>
</organism>
<dbReference type="EMBL" id="LXQA011288269">
    <property type="protein sequence ID" value="MCI92011.1"/>
    <property type="molecule type" value="Genomic_DNA"/>
</dbReference>
<keyword evidence="2" id="KW-1185">Reference proteome</keyword>